<gene>
    <name evidence="1" type="ORF">PC117_g23971</name>
</gene>
<sequence>MWNANLSSWHPTSLKSMMTRLNVMKMAQLVISLVVPGSQKVSTRWLLRLLVKVPVSFRG</sequence>
<dbReference type="AlphaFoldDB" id="A0A8T1B1D1"/>
<proteinExistence type="predicted"/>
<name>A0A8T1B1D1_9STRA</name>
<evidence type="ECO:0000313" key="2">
    <source>
        <dbReference type="Proteomes" id="UP000736787"/>
    </source>
</evidence>
<evidence type="ECO:0000313" key="1">
    <source>
        <dbReference type="EMBL" id="KAG2892644.1"/>
    </source>
</evidence>
<dbReference type="Proteomes" id="UP000736787">
    <property type="component" value="Unassembled WGS sequence"/>
</dbReference>
<comment type="caution">
    <text evidence="1">The sequence shown here is derived from an EMBL/GenBank/DDBJ whole genome shotgun (WGS) entry which is preliminary data.</text>
</comment>
<accession>A0A8T1B1D1</accession>
<reference evidence="1" key="1">
    <citation type="submission" date="2018-10" db="EMBL/GenBank/DDBJ databases">
        <title>Effector identification in a new, highly contiguous assembly of the strawberry crown rot pathogen Phytophthora cactorum.</title>
        <authorList>
            <person name="Armitage A.D."/>
            <person name="Nellist C.F."/>
            <person name="Bates H."/>
            <person name="Vickerstaff R.J."/>
            <person name="Harrison R.J."/>
        </authorList>
    </citation>
    <scope>NUCLEOTIDE SEQUENCE</scope>
    <source>
        <strain evidence="1">4040</strain>
    </source>
</reference>
<organism evidence="1 2">
    <name type="scientific">Phytophthora cactorum</name>
    <dbReference type="NCBI Taxonomy" id="29920"/>
    <lineage>
        <taxon>Eukaryota</taxon>
        <taxon>Sar</taxon>
        <taxon>Stramenopiles</taxon>
        <taxon>Oomycota</taxon>
        <taxon>Peronosporomycetes</taxon>
        <taxon>Peronosporales</taxon>
        <taxon>Peronosporaceae</taxon>
        <taxon>Phytophthora</taxon>
    </lineage>
</organism>
<dbReference type="EMBL" id="RCMK01001526">
    <property type="protein sequence ID" value="KAG2892644.1"/>
    <property type="molecule type" value="Genomic_DNA"/>
</dbReference>
<protein>
    <submittedName>
        <fullName evidence="1">Uncharacterized protein</fullName>
    </submittedName>
</protein>